<evidence type="ECO:0000313" key="1">
    <source>
        <dbReference type="EMBL" id="SDZ54017.1"/>
    </source>
</evidence>
<proteinExistence type="predicted"/>
<organism evidence="1 2">
    <name type="scientific">Rhodonellum ikkaensis</name>
    <dbReference type="NCBI Taxonomy" id="336829"/>
    <lineage>
        <taxon>Bacteria</taxon>
        <taxon>Pseudomonadati</taxon>
        <taxon>Bacteroidota</taxon>
        <taxon>Cytophagia</taxon>
        <taxon>Cytophagales</taxon>
        <taxon>Cytophagaceae</taxon>
        <taxon>Rhodonellum</taxon>
    </lineage>
</organism>
<dbReference type="EMBL" id="FNQC01000022">
    <property type="protein sequence ID" value="SDZ54017.1"/>
    <property type="molecule type" value="Genomic_DNA"/>
</dbReference>
<protein>
    <submittedName>
        <fullName evidence="1">Uncharacterized protein</fullName>
    </submittedName>
</protein>
<sequence length="52" mass="6388">MAEVYNFKIKKLLSIFREPKQILIRIAVRNTKYREILVFSYFVDGYVMKIWD</sequence>
<comment type="caution">
    <text evidence="1">The sequence shown here is derived from an EMBL/GenBank/DDBJ whole genome shotgun (WGS) entry which is preliminary data.</text>
</comment>
<dbReference type="Proteomes" id="UP000199663">
    <property type="component" value="Unassembled WGS sequence"/>
</dbReference>
<reference evidence="1 2" key="1">
    <citation type="submission" date="2016-10" db="EMBL/GenBank/DDBJ databases">
        <authorList>
            <person name="Varghese N."/>
            <person name="Submissions S."/>
        </authorList>
    </citation>
    <scope>NUCLEOTIDE SEQUENCE [LARGE SCALE GENOMIC DNA]</scope>
    <source>
        <strain evidence="1 2">DSM 17997</strain>
    </source>
</reference>
<name>A0A1H3TVA9_9BACT</name>
<keyword evidence="2" id="KW-1185">Reference proteome</keyword>
<gene>
    <name evidence="1" type="ORF">SAMN05444412_1222</name>
</gene>
<accession>A0A1H3TVA9</accession>
<evidence type="ECO:0000313" key="2">
    <source>
        <dbReference type="Proteomes" id="UP000199663"/>
    </source>
</evidence>